<feature type="transmembrane region" description="Helical" evidence="5">
    <location>
        <begin position="300"/>
        <end position="324"/>
    </location>
</feature>
<dbReference type="SUPFAM" id="SSF103473">
    <property type="entry name" value="MFS general substrate transporter"/>
    <property type="match status" value="1"/>
</dbReference>
<feature type="transmembrane region" description="Helical" evidence="5">
    <location>
        <begin position="224"/>
        <end position="245"/>
    </location>
</feature>
<feature type="transmembrane region" description="Helical" evidence="5">
    <location>
        <begin position="48"/>
        <end position="68"/>
    </location>
</feature>
<dbReference type="Gene3D" id="1.20.1250.20">
    <property type="entry name" value="MFS general substrate transporter like domains"/>
    <property type="match status" value="1"/>
</dbReference>
<feature type="transmembrane region" description="Helical" evidence="5">
    <location>
        <begin position="80"/>
        <end position="101"/>
    </location>
</feature>
<feature type="transmembrane region" description="Helical" evidence="5">
    <location>
        <begin position="479"/>
        <end position="500"/>
    </location>
</feature>
<evidence type="ECO:0000259" key="6">
    <source>
        <dbReference type="PROSITE" id="PS50850"/>
    </source>
</evidence>
<feature type="transmembrane region" description="Helical" evidence="5">
    <location>
        <begin position="265"/>
        <end position="288"/>
    </location>
</feature>
<evidence type="ECO:0000256" key="2">
    <source>
        <dbReference type="ARBA" id="ARBA00022692"/>
    </source>
</evidence>
<reference evidence="8" key="1">
    <citation type="submission" date="2017-08" db="EMBL/GenBank/DDBJ databases">
        <title>A dynamic microbial community with high functional redundancy inhabits the cold, oxic subseafloor aquifer.</title>
        <authorList>
            <person name="Tully B.J."/>
            <person name="Wheat C.G."/>
            <person name="Glazer B.T."/>
            <person name="Huber J.A."/>
        </authorList>
    </citation>
    <scope>NUCLEOTIDE SEQUENCE [LARGE SCALE GENOMIC DNA]</scope>
</reference>
<keyword evidence="2 5" id="KW-0812">Transmembrane</keyword>
<gene>
    <name evidence="7" type="ORF">COB21_03595</name>
</gene>
<dbReference type="GO" id="GO:0005886">
    <property type="term" value="C:plasma membrane"/>
    <property type="evidence" value="ECO:0007669"/>
    <property type="project" value="TreeGrafter"/>
</dbReference>
<feature type="transmembrane region" description="Helical" evidence="5">
    <location>
        <begin position="15"/>
        <end position="36"/>
    </location>
</feature>
<keyword evidence="3 5" id="KW-1133">Transmembrane helix</keyword>
<dbReference type="InterPro" id="IPR020846">
    <property type="entry name" value="MFS_dom"/>
</dbReference>
<dbReference type="AlphaFoldDB" id="A0A2A4X3D9"/>
<protein>
    <recommendedName>
        <fullName evidence="6">Major facilitator superfamily (MFS) profile domain-containing protein</fullName>
    </recommendedName>
</protein>
<feature type="transmembrane region" description="Helical" evidence="5">
    <location>
        <begin position="198"/>
        <end position="218"/>
    </location>
</feature>
<dbReference type="PANTHER" id="PTHR23501">
    <property type="entry name" value="MAJOR FACILITATOR SUPERFAMILY"/>
    <property type="match status" value="1"/>
</dbReference>
<evidence type="ECO:0000256" key="1">
    <source>
        <dbReference type="ARBA" id="ARBA00004141"/>
    </source>
</evidence>
<feature type="transmembrane region" description="Helical" evidence="5">
    <location>
        <begin position="139"/>
        <end position="160"/>
    </location>
</feature>
<evidence type="ECO:0000256" key="5">
    <source>
        <dbReference type="SAM" id="Phobius"/>
    </source>
</evidence>
<organism evidence="7 8">
    <name type="scientific">Aerophobetes bacterium</name>
    <dbReference type="NCBI Taxonomy" id="2030807"/>
    <lineage>
        <taxon>Bacteria</taxon>
        <taxon>Candidatus Aerophobota</taxon>
    </lineage>
</organism>
<feature type="transmembrane region" description="Helical" evidence="5">
    <location>
        <begin position="357"/>
        <end position="381"/>
    </location>
</feature>
<proteinExistence type="predicted"/>
<sequence length="511" mass="56634">MSQDVEQVKPKKRMFVALVVSFSMIFLNATFLPIALPQISNSLNINASSLFWVVNAYFITSCSMFLLGGRLVRRFGPLKIFRVGICFYLVGSVLALCSFNLTSLLTGRVLCGFGGAMISPATFSVIVHTYSESVRGKKIGTLIGMSSMALMMGPFLGGLLTQLFTWRALFLLNILVGIVAFILAARARVKFTAFREKLDVLGFFSFTLSIATLIYVITTLGARGFSTTTFILLGCIVLFVSLLVFSSRRAEHPYFDFRLLKRQSFLLAILVVFFSQSILSISFFWPIYFLIEGNLGTTPIQVGSVISFATLGLFIFSPIAGVYFDKKGFKRPIILGWSVLSVALAGIAFSISHPEKWQFIICFVLFGIGISFISTPSGTLAQHGVEKSMSGMVSGLYNTVRFFGSSMGVATWGSLINYWNRTTFYQNIAAPLKDKIPSFKVLSKAKIGGNFQEQLTSTLSQGEISYISNLWNLSYQKSFFFLHICLLCLAITVLCVLIGCRKRNFIDQFSK</sequence>
<dbReference type="Pfam" id="PF07690">
    <property type="entry name" value="MFS_1"/>
    <property type="match status" value="1"/>
</dbReference>
<evidence type="ECO:0000256" key="3">
    <source>
        <dbReference type="ARBA" id="ARBA00022989"/>
    </source>
</evidence>
<dbReference type="EMBL" id="NVUK01000021">
    <property type="protein sequence ID" value="PCI77016.1"/>
    <property type="molecule type" value="Genomic_DNA"/>
</dbReference>
<feature type="transmembrane region" description="Helical" evidence="5">
    <location>
        <begin position="402"/>
        <end position="419"/>
    </location>
</feature>
<feature type="transmembrane region" description="Helical" evidence="5">
    <location>
        <begin position="107"/>
        <end position="127"/>
    </location>
</feature>
<feature type="domain" description="Major facilitator superfamily (MFS) profile" evidence="6">
    <location>
        <begin position="14"/>
        <end position="446"/>
    </location>
</feature>
<comment type="caution">
    <text evidence="7">The sequence shown here is derived from an EMBL/GenBank/DDBJ whole genome shotgun (WGS) entry which is preliminary data.</text>
</comment>
<dbReference type="InterPro" id="IPR036259">
    <property type="entry name" value="MFS_trans_sf"/>
</dbReference>
<dbReference type="PROSITE" id="PS50850">
    <property type="entry name" value="MFS"/>
    <property type="match status" value="1"/>
</dbReference>
<evidence type="ECO:0000313" key="7">
    <source>
        <dbReference type="EMBL" id="PCI77016.1"/>
    </source>
</evidence>
<dbReference type="Gene3D" id="1.20.1720.10">
    <property type="entry name" value="Multidrug resistance protein D"/>
    <property type="match status" value="1"/>
</dbReference>
<comment type="subcellular location">
    <subcellularLocation>
        <location evidence="1">Membrane</location>
        <topology evidence="1">Multi-pass membrane protein</topology>
    </subcellularLocation>
</comment>
<evidence type="ECO:0000313" key="8">
    <source>
        <dbReference type="Proteomes" id="UP000218775"/>
    </source>
</evidence>
<feature type="transmembrane region" description="Helical" evidence="5">
    <location>
        <begin position="333"/>
        <end position="351"/>
    </location>
</feature>
<dbReference type="Proteomes" id="UP000218775">
    <property type="component" value="Unassembled WGS sequence"/>
</dbReference>
<evidence type="ECO:0000256" key="4">
    <source>
        <dbReference type="ARBA" id="ARBA00023136"/>
    </source>
</evidence>
<dbReference type="GO" id="GO:0022857">
    <property type="term" value="F:transmembrane transporter activity"/>
    <property type="evidence" value="ECO:0007669"/>
    <property type="project" value="InterPro"/>
</dbReference>
<keyword evidence="4 5" id="KW-0472">Membrane</keyword>
<dbReference type="InterPro" id="IPR011701">
    <property type="entry name" value="MFS"/>
</dbReference>
<name>A0A2A4X3D9_UNCAE</name>
<dbReference type="PRINTS" id="PR01036">
    <property type="entry name" value="TCRTETB"/>
</dbReference>
<accession>A0A2A4X3D9</accession>
<feature type="transmembrane region" description="Helical" evidence="5">
    <location>
        <begin position="166"/>
        <end position="186"/>
    </location>
</feature>
<dbReference type="CDD" id="cd17321">
    <property type="entry name" value="MFS_MMR_MDR_like"/>
    <property type="match status" value="1"/>
</dbReference>